<dbReference type="Pfam" id="PF00512">
    <property type="entry name" value="HisKA"/>
    <property type="match status" value="1"/>
</dbReference>
<dbReference type="Gene3D" id="3.30.565.10">
    <property type="entry name" value="Histidine kinase-like ATPase, C-terminal domain"/>
    <property type="match status" value="1"/>
</dbReference>
<dbReference type="OrthoDB" id="607558at2"/>
<feature type="domain" description="PAC" evidence="8">
    <location>
        <begin position="356"/>
        <end position="408"/>
    </location>
</feature>
<dbReference type="InterPro" id="IPR036890">
    <property type="entry name" value="HATPase_C_sf"/>
</dbReference>
<evidence type="ECO:0000256" key="1">
    <source>
        <dbReference type="ARBA" id="ARBA00000085"/>
    </source>
</evidence>
<dbReference type="SMART" id="SM00091">
    <property type="entry name" value="PAS"/>
    <property type="match status" value="3"/>
</dbReference>
<dbReference type="InterPro" id="IPR003661">
    <property type="entry name" value="HisK_dim/P_dom"/>
</dbReference>
<dbReference type="PANTHER" id="PTHR43304:SF1">
    <property type="entry name" value="PAC DOMAIN-CONTAINING PROTEIN"/>
    <property type="match status" value="1"/>
</dbReference>
<dbReference type="SUPFAM" id="SSF47384">
    <property type="entry name" value="Homodimeric domain of signal transducing histidine kinase"/>
    <property type="match status" value="1"/>
</dbReference>
<dbReference type="InterPro" id="IPR000700">
    <property type="entry name" value="PAS-assoc_C"/>
</dbReference>
<dbReference type="InterPro" id="IPR052162">
    <property type="entry name" value="Sensor_kinase/Photoreceptor"/>
</dbReference>
<dbReference type="InterPro" id="IPR003594">
    <property type="entry name" value="HATPase_dom"/>
</dbReference>
<dbReference type="SUPFAM" id="SSF55874">
    <property type="entry name" value="ATPase domain of HSP90 chaperone/DNA topoisomerase II/histidine kinase"/>
    <property type="match status" value="1"/>
</dbReference>
<dbReference type="GO" id="GO:0000155">
    <property type="term" value="F:phosphorelay sensor kinase activity"/>
    <property type="evidence" value="ECO:0007669"/>
    <property type="project" value="InterPro"/>
</dbReference>
<dbReference type="EMBL" id="LVXG01000067">
    <property type="protein sequence ID" value="OQP40773.1"/>
    <property type="molecule type" value="Genomic_DNA"/>
</dbReference>
<evidence type="ECO:0000259" key="8">
    <source>
        <dbReference type="PROSITE" id="PS50113"/>
    </source>
</evidence>
<evidence type="ECO:0000256" key="4">
    <source>
        <dbReference type="ARBA" id="ARBA00022679"/>
    </source>
</evidence>
<feature type="domain" description="Histidine kinase" evidence="6">
    <location>
        <begin position="430"/>
        <end position="647"/>
    </location>
</feature>
<dbReference type="Proteomes" id="UP000192610">
    <property type="component" value="Unassembled WGS sequence"/>
</dbReference>
<dbReference type="Gene3D" id="2.10.70.100">
    <property type="match status" value="1"/>
</dbReference>
<dbReference type="Pfam" id="PF08447">
    <property type="entry name" value="PAS_3"/>
    <property type="match status" value="2"/>
</dbReference>
<keyword evidence="4" id="KW-0808">Transferase</keyword>
<dbReference type="SMART" id="SM00387">
    <property type="entry name" value="HATPase_c"/>
    <property type="match status" value="1"/>
</dbReference>
<dbReference type="STRING" id="354355.SAMN05660816_04208"/>
<dbReference type="InterPro" id="IPR001610">
    <property type="entry name" value="PAC"/>
</dbReference>
<keyword evidence="3" id="KW-0597">Phosphoprotein</keyword>
<comment type="caution">
    <text evidence="9">The sequence shown here is derived from an EMBL/GenBank/DDBJ whole genome shotgun (WGS) entry which is preliminary data.</text>
</comment>
<organism evidence="9 10">
    <name type="scientific">Niastella yeongjuensis</name>
    <dbReference type="NCBI Taxonomy" id="354355"/>
    <lineage>
        <taxon>Bacteria</taxon>
        <taxon>Pseudomonadati</taxon>
        <taxon>Bacteroidota</taxon>
        <taxon>Chitinophagia</taxon>
        <taxon>Chitinophagales</taxon>
        <taxon>Chitinophagaceae</taxon>
        <taxon>Niastella</taxon>
    </lineage>
</organism>
<dbReference type="InterPro" id="IPR013655">
    <property type="entry name" value="PAS_fold_3"/>
</dbReference>
<dbReference type="InterPro" id="IPR000014">
    <property type="entry name" value="PAS"/>
</dbReference>
<protein>
    <recommendedName>
        <fullName evidence="2">histidine kinase</fullName>
        <ecNumber evidence="2">2.7.13.3</ecNumber>
    </recommendedName>
</protein>
<dbReference type="PROSITE" id="PS50113">
    <property type="entry name" value="PAC"/>
    <property type="match status" value="3"/>
</dbReference>
<feature type="domain" description="PAC" evidence="8">
    <location>
        <begin position="98"/>
        <end position="152"/>
    </location>
</feature>
<evidence type="ECO:0000256" key="5">
    <source>
        <dbReference type="ARBA" id="ARBA00022777"/>
    </source>
</evidence>
<evidence type="ECO:0000259" key="7">
    <source>
        <dbReference type="PROSITE" id="PS50112"/>
    </source>
</evidence>
<comment type="catalytic activity">
    <reaction evidence="1">
        <text>ATP + protein L-histidine = ADP + protein N-phospho-L-histidine.</text>
        <dbReference type="EC" id="2.7.13.3"/>
    </reaction>
</comment>
<evidence type="ECO:0000256" key="3">
    <source>
        <dbReference type="ARBA" id="ARBA00022553"/>
    </source>
</evidence>
<dbReference type="EC" id="2.7.13.3" evidence="2"/>
<dbReference type="FunFam" id="3.30.450.20:FF:000099">
    <property type="entry name" value="Sensory box sensor histidine kinase"/>
    <property type="match status" value="1"/>
</dbReference>
<sequence>MSDEVNTDITEQRKYEEALKKSEEQLRLAMEGGDLGYYDYNPVSGELIWSARAKEMFGLPPDAPVDYNIFLTGLHPDDRERSHQLIQKALQNENGGRYENEYRIINNTDGRRIRWLRTRGLAFFDEHGKPYRLAGVTLDITKQKEAEEALQRSESTLRNLVLQAPVAMCIGRGPSFIVEVANDHMLKLWGKPAEEIMGRPIVEALTEAGVQKKKAIEQVYATGKRFTASEMPLPLPRNGKLETVYVNFVYEPIKDSDGAITKIVAVATDVTDQVLARKKIEESHKEFQFLMDFMPQIIWVTSPDGYITYYNKKWYDYTGLTFEQSKGNGWTKVFHPDDQIQAWKKWWHSLTTGEPYEIEYRCRRFDGQYRWFLGRALPLRDDKGTIVKWFGTSTDIHDQKKFSEILENQVEERTRELQRSNEDLQQFAHVASHDLKEPVRKIKTFISNVQQEFGVHLDEACRFYLSRVQVAANRMLLMIDGVLTYSTISALEELYEPVDLNGVIRNVESDLEVGIQQKQATIHYTHLPVLEGAPLMLHQVFYNLISNSLKFARIDAAPVINITSAIIEQKGKPFARIVLEDNGIGFEQKYAEKIFGTFTRLHSKDKYEGAGLGLSLCKKIIERHGGSITAQPAQSGAIFVIELPIKA</sequence>
<dbReference type="CDD" id="cd00130">
    <property type="entry name" value="PAS"/>
    <property type="match status" value="2"/>
</dbReference>
<feature type="domain" description="PAC" evidence="8">
    <location>
        <begin position="227"/>
        <end position="282"/>
    </location>
</feature>
<name>A0A1V9E3R7_9BACT</name>
<dbReference type="SMART" id="SM00086">
    <property type="entry name" value="PAC"/>
    <property type="match status" value="3"/>
</dbReference>
<dbReference type="SMART" id="SM00388">
    <property type="entry name" value="HisKA"/>
    <property type="match status" value="1"/>
</dbReference>
<dbReference type="NCBIfam" id="TIGR00229">
    <property type="entry name" value="sensory_box"/>
    <property type="match status" value="3"/>
</dbReference>
<dbReference type="Gene3D" id="3.30.450.20">
    <property type="entry name" value="PAS domain"/>
    <property type="match status" value="3"/>
</dbReference>
<feature type="domain" description="PAS" evidence="7">
    <location>
        <begin position="283"/>
        <end position="339"/>
    </location>
</feature>
<dbReference type="AlphaFoldDB" id="A0A1V9E3R7"/>
<evidence type="ECO:0000313" key="10">
    <source>
        <dbReference type="Proteomes" id="UP000192610"/>
    </source>
</evidence>
<dbReference type="CDD" id="cd00082">
    <property type="entry name" value="HisKA"/>
    <property type="match status" value="1"/>
</dbReference>
<dbReference type="InterPro" id="IPR035965">
    <property type="entry name" value="PAS-like_dom_sf"/>
</dbReference>
<gene>
    <name evidence="9" type="ORF">A4H97_14235</name>
</gene>
<dbReference type="Pfam" id="PF13426">
    <property type="entry name" value="PAS_9"/>
    <property type="match status" value="1"/>
</dbReference>
<evidence type="ECO:0000313" key="9">
    <source>
        <dbReference type="EMBL" id="OQP40773.1"/>
    </source>
</evidence>
<dbReference type="PANTHER" id="PTHR43304">
    <property type="entry name" value="PHYTOCHROME-LIKE PROTEIN CPH1"/>
    <property type="match status" value="1"/>
</dbReference>
<dbReference type="Pfam" id="PF02518">
    <property type="entry name" value="HATPase_c"/>
    <property type="match status" value="1"/>
</dbReference>
<dbReference type="SUPFAM" id="SSF55785">
    <property type="entry name" value="PYP-like sensor domain (PAS domain)"/>
    <property type="match status" value="3"/>
</dbReference>
<keyword evidence="10" id="KW-1185">Reference proteome</keyword>
<dbReference type="PROSITE" id="PS50112">
    <property type="entry name" value="PAS"/>
    <property type="match status" value="2"/>
</dbReference>
<feature type="domain" description="PAS" evidence="7">
    <location>
        <begin position="22"/>
        <end position="93"/>
    </location>
</feature>
<keyword evidence="5" id="KW-0418">Kinase</keyword>
<dbReference type="PROSITE" id="PS50109">
    <property type="entry name" value="HIS_KIN"/>
    <property type="match status" value="1"/>
</dbReference>
<reference evidence="10" key="1">
    <citation type="submission" date="2016-04" db="EMBL/GenBank/DDBJ databases">
        <authorList>
            <person name="Chen L."/>
            <person name="Zhuang W."/>
            <person name="Wang G."/>
        </authorList>
    </citation>
    <scope>NUCLEOTIDE SEQUENCE [LARGE SCALE GENOMIC DNA]</scope>
    <source>
        <strain evidence="10">17621</strain>
    </source>
</reference>
<proteinExistence type="predicted"/>
<accession>A0A1V9E3R7</accession>
<evidence type="ECO:0000259" key="6">
    <source>
        <dbReference type="PROSITE" id="PS50109"/>
    </source>
</evidence>
<dbReference type="PRINTS" id="PR00344">
    <property type="entry name" value="BCTRLSENSOR"/>
</dbReference>
<dbReference type="InterPro" id="IPR004358">
    <property type="entry name" value="Sig_transdc_His_kin-like_C"/>
</dbReference>
<dbReference type="Gene3D" id="1.10.287.130">
    <property type="match status" value="1"/>
</dbReference>
<dbReference type="InterPro" id="IPR036097">
    <property type="entry name" value="HisK_dim/P_sf"/>
</dbReference>
<dbReference type="InterPro" id="IPR005467">
    <property type="entry name" value="His_kinase_dom"/>
</dbReference>
<evidence type="ECO:0000256" key="2">
    <source>
        <dbReference type="ARBA" id="ARBA00012438"/>
    </source>
</evidence>
<dbReference type="RefSeq" id="WP_081203749.1">
    <property type="nucleotide sequence ID" value="NZ_FOCZ01000007.1"/>
</dbReference>